<dbReference type="AlphaFoldDB" id="A0A6J4JBC6"/>
<gene>
    <name evidence="1" type="ORF">AVDCRST_MAG95-3009</name>
</gene>
<accession>A0A6J4JBC6</accession>
<organism evidence="1">
    <name type="scientific">uncultured Adhaeribacter sp</name>
    <dbReference type="NCBI Taxonomy" id="448109"/>
    <lineage>
        <taxon>Bacteria</taxon>
        <taxon>Pseudomonadati</taxon>
        <taxon>Bacteroidota</taxon>
        <taxon>Cytophagia</taxon>
        <taxon>Cytophagales</taxon>
        <taxon>Hymenobacteraceae</taxon>
        <taxon>Adhaeribacter</taxon>
        <taxon>environmental samples</taxon>
    </lineage>
</organism>
<reference evidence="1" key="1">
    <citation type="submission" date="2020-02" db="EMBL/GenBank/DDBJ databases">
        <authorList>
            <person name="Meier V. D."/>
        </authorList>
    </citation>
    <scope>NUCLEOTIDE SEQUENCE</scope>
    <source>
        <strain evidence="1">AVDCRST_MAG95</strain>
    </source>
</reference>
<proteinExistence type="predicted"/>
<evidence type="ECO:0000313" key="1">
    <source>
        <dbReference type="EMBL" id="CAA9275661.1"/>
    </source>
</evidence>
<sequence length="138" mass="16497">MKVYHNEQITIFLEKRIHLLHLVWTGIPTSENFYNAFIASLQVAVQHQVKKWLIDQRNLTMFNPKDLQWWIQQWLPEAARHLSSKSKIAIIQHDLNQFGKLGSDRLLRAVFALNANLKSRYFLQEDEAREWLVPKNRY</sequence>
<dbReference type="EMBL" id="CADCTJ010000946">
    <property type="protein sequence ID" value="CAA9275661.1"/>
    <property type="molecule type" value="Genomic_DNA"/>
</dbReference>
<name>A0A6J4JBC6_9BACT</name>
<protein>
    <recommendedName>
        <fullName evidence="2">STAS/SEC14 domain-containing protein</fullName>
    </recommendedName>
</protein>
<evidence type="ECO:0008006" key="2">
    <source>
        <dbReference type="Google" id="ProtNLM"/>
    </source>
</evidence>